<evidence type="ECO:0000256" key="14">
    <source>
        <dbReference type="SAM" id="Coils"/>
    </source>
</evidence>
<feature type="short sequence motif" description="Beta-hairpin" evidence="12">
    <location>
        <begin position="101"/>
        <end position="124"/>
    </location>
</feature>
<feature type="domain" description="Helicase ATP-binding" evidence="17">
    <location>
        <begin position="35"/>
        <end position="198"/>
    </location>
</feature>
<evidence type="ECO:0000256" key="7">
    <source>
        <dbReference type="ARBA" id="ARBA00022840"/>
    </source>
</evidence>
<dbReference type="PROSITE" id="PS50151">
    <property type="entry name" value="UVR"/>
    <property type="match status" value="1"/>
</dbReference>
<evidence type="ECO:0000256" key="5">
    <source>
        <dbReference type="ARBA" id="ARBA00022763"/>
    </source>
</evidence>
<comment type="domain">
    <text evidence="12">The beta-hairpin motif is involved in DNA binding.</text>
</comment>
<dbReference type="Pfam" id="PF02151">
    <property type="entry name" value="UVR"/>
    <property type="match status" value="1"/>
</dbReference>
<dbReference type="Pfam" id="PF00271">
    <property type="entry name" value="Helicase_C"/>
    <property type="match status" value="1"/>
</dbReference>
<dbReference type="PANTHER" id="PTHR24029">
    <property type="entry name" value="UVRABC SYSTEM PROTEIN B"/>
    <property type="match status" value="1"/>
</dbReference>
<dbReference type="InterPro" id="IPR024759">
    <property type="entry name" value="UvrB_YAD/RRR_dom"/>
</dbReference>
<accession>A0ABR8V1E6</accession>
<evidence type="ECO:0000256" key="15">
    <source>
        <dbReference type="SAM" id="MobiDB-lite"/>
    </source>
</evidence>
<organism evidence="19 20">
    <name type="scientific">Oerskovia gallyi</name>
    <dbReference type="NCBI Taxonomy" id="2762226"/>
    <lineage>
        <taxon>Bacteria</taxon>
        <taxon>Bacillati</taxon>
        <taxon>Actinomycetota</taxon>
        <taxon>Actinomycetes</taxon>
        <taxon>Micrococcales</taxon>
        <taxon>Cellulomonadaceae</taxon>
        <taxon>Oerskovia</taxon>
    </lineage>
</organism>
<keyword evidence="6 12" id="KW-0228">DNA excision</keyword>
<dbReference type="NCBIfam" id="TIGR00631">
    <property type="entry name" value="uvrb"/>
    <property type="match status" value="1"/>
</dbReference>
<dbReference type="InterPro" id="IPR041471">
    <property type="entry name" value="UvrB_inter"/>
</dbReference>
<gene>
    <name evidence="12 19" type="primary">uvrB</name>
    <name evidence="19" type="ORF">H9640_08625</name>
</gene>
<dbReference type="InterPro" id="IPR004807">
    <property type="entry name" value="UvrB"/>
</dbReference>
<dbReference type="InterPro" id="IPR001650">
    <property type="entry name" value="Helicase_C-like"/>
</dbReference>
<comment type="subunit">
    <text evidence="10 12 13">Forms a heterotetramer with UvrA during the search for lesions. Interacts with UvrC in an incision complex.</text>
</comment>
<dbReference type="NCBIfam" id="NF003673">
    <property type="entry name" value="PRK05298.1"/>
    <property type="match status" value="1"/>
</dbReference>
<dbReference type="Gene3D" id="3.40.50.300">
    <property type="entry name" value="P-loop containing nucleotide triphosphate hydrolases"/>
    <property type="match status" value="3"/>
</dbReference>
<evidence type="ECO:0000313" key="20">
    <source>
        <dbReference type="Proteomes" id="UP000633601"/>
    </source>
</evidence>
<feature type="region of interest" description="Disordered" evidence="15">
    <location>
        <begin position="621"/>
        <end position="640"/>
    </location>
</feature>
<keyword evidence="7 12" id="KW-0067">ATP-binding</keyword>
<evidence type="ECO:0000256" key="12">
    <source>
        <dbReference type="HAMAP-Rule" id="MF_00204"/>
    </source>
</evidence>
<comment type="similarity">
    <text evidence="2 12 13">Belongs to the UvrB family.</text>
</comment>
<dbReference type="Pfam" id="PF12344">
    <property type="entry name" value="UvrB"/>
    <property type="match status" value="1"/>
</dbReference>
<dbReference type="Pfam" id="PF17757">
    <property type="entry name" value="UvrB_inter"/>
    <property type="match status" value="1"/>
</dbReference>
<evidence type="ECO:0000256" key="13">
    <source>
        <dbReference type="RuleBase" id="RU003587"/>
    </source>
</evidence>
<evidence type="ECO:0000256" key="11">
    <source>
        <dbReference type="ARBA" id="ARBA00029504"/>
    </source>
</evidence>
<dbReference type="HAMAP" id="MF_00204">
    <property type="entry name" value="UvrB"/>
    <property type="match status" value="1"/>
</dbReference>
<dbReference type="Proteomes" id="UP000633601">
    <property type="component" value="Unassembled WGS sequence"/>
</dbReference>
<dbReference type="PROSITE" id="PS51194">
    <property type="entry name" value="HELICASE_CTER"/>
    <property type="match status" value="1"/>
</dbReference>
<dbReference type="InterPro" id="IPR006935">
    <property type="entry name" value="Helicase/UvrB_N"/>
</dbReference>
<dbReference type="PROSITE" id="PS51192">
    <property type="entry name" value="HELICASE_ATP_BIND_1"/>
    <property type="match status" value="1"/>
</dbReference>
<evidence type="ECO:0000259" key="17">
    <source>
        <dbReference type="PROSITE" id="PS51192"/>
    </source>
</evidence>
<evidence type="ECO:0000256" key="2">
    <source>
        <dbReference type="ARBA" id="ARBA00008533"/>
    </source>
</evidence>
<dbReference type="SMART" id="SM00487">
    <property type="entry name" value="DEXDc"/>
    <property type="match status" value="1"/>
</dbReference>
<evidence type="ECO:0000256" key="4">
    <source>
        <dbReference type="ARBA" id="ARBA00022741"/>
    </source>
</evidence>
<dbReference type="InterPro" id="IPR027417">
    <property type="entry name" value="P-loop_NTPase"/>
</dbReference>
<dbReference type="InterPro" id="IPR014001">
    <property type="entry name" value="Helicase_ATP-bd"/>
</dbReference>
<keyword evidence="12 13" id="KW-0742">SOS response</keyword>
<dbReference type="CDD" id="cd17916">
    <property type="entry name" value="DEXHc_UvrB"/>
    <property type="match status" value="1"/>
</dbReference>
<evidence type="ECO:0000256" key="6">
    <source>
        <dbReference type="ARBA" id="ARBA00022769"/>
    </source>
</evidence>
<keyword evidence="8 12" id="KW-0267">Excision nuclease</keyword>
<dbReference type="PANTHER" id="PTHR24029:SF0">
    <property type="entry name" value="UVRABC SYSTEM PROTEIN B"/>
    <property type="match status" value="1"/>
</dbReference>
<evidence type="ECO:0000256" key="10">
    <source>
        <dbReference type="ARBA" id="ARBA00026033"/>
    </source>
</evidence>
<protein>
    <recommendedName>
        <fullName evidence="11 12">UvrABC system protein B</fullName>
        <shortName evidence="12">Protein UvrB</shortName>
    </recommendedName>
    <alternativeName>
        <fullName evidence="12">Excinuclease ABC subunit B</fullName>
    </alternativeName>
</protein>
<keyword evidence="3 12" id="KW-0963">Cytoplasm</keyword>
<keyword evidence="14" id="KW-0175">Coiled coil</keyword>
<name>A0ABR8V1E6_9CELL</name>
<keyword evidence="20" id="KW-1185">Reference proteome</keyword>
<dbReference type="InterPro" id="IPR036876">
    <property type="entry name" value="UVR_dom_sf"/>
</dbReference>
<keyword evidence="5 12" id="KW-0227">DNA damage</keyword>
<keyword evidence="9 12" id="KW-0234">DNA repair</keyword>
<proteinExistence type="inferred from homology"/>
<feature type="binding site" evidence="12">
    <location>
        <begin position="48"/>
        <end position="55"/>
    </location>
    <ligand>
        <name>ATP</name>
        <dbReference type="ChEBI" id="CHEBI:30616"/>
    </ligand>
</feature>
<sequence length="699" mass="78729">MRPVTDLQRTVAPFEVISDYTPSGDQPTAIAELSQRLRAGEKDVVLLGATGTGKSATTAWLIEELQRPTLVMAPNKTLAAQLATEFRELLPNNAVEYFVSYYDYYQPEAYIAQTDTYIEKDSSINDEVERLRHSATSSLLTRRDVVVVASVSCIYGLGTPQEYVDRMVRLDVGDQVERDAMLRQFVTMQYTRNDLAFTRGTFRVRGDTVEIIPVYEELAIRIEFFGDEIEAIHLLHPLTGDVVRSETSVNLFPATHYVAGPERMERAITSIEAELEQRLAELERQNKLLEAQRLRMRTTYDIEMMRQIGSCSGIENYSRHIDGREAGTAPHTLLDYFPEDFLLVIDESHVTVPQIGAMFEGDMSRKRNLVDHGFRLPSAMDNRPLRWEEFVERIGQTVYLSATPGKYELSMSDGVVEQIIRPTGLVDPEIVVKPTTGQIDDLLHEIRERVERNERVLVTTLTKKMSEDLTDYFLERDVRVRYLHSEVDTLRRVELLRELRMGEYDVLVGINLLREGLDLPEVSLVAILDADKEGFLRSGTSLIQTIGRAARNVSGQVHMYADKITPAMAQAIEETTRRREKQVAYNLEHGVDPTPLRKKIADVTDMLAREDIDTQELLAGGYRQPGKGRAPVPGGPKEGATTANRLAGVAAGELADLIQELSDQMHAAAAELQFELAARLRDEISGLKKELRQMQSATA</sequence>
<evidence type="ECO:0000313" key="19">
    <source>
        <dbReference type="EMBL" id="MBD7998615.1"/>
    </source>
</evidence>
<evidence type="ECO:0000256" key="1">
    <source>
        <dbReference type="ARBA" id="ARBA00004496"/>
    </source>
</evidence>
<comment type="caution">
    <text evidence="19">The sequence shown here is derived from an EMBL/GenBank/DDBJ whole genome shotgun (WGS) entry which is preliminary data.</text>
</comment>
<feature type="domain" description="Helicase C-terminal" evidence="18">
    <location>
        <begin position="438"/>
        <end position="600"/>
    </location>
</feature>
<dbReference type="SUPFAM" id="SSF52540">
    <property type="entry name" value="P-loop containing nucleoside triphosphate hydrolases"/>
    <property type="match status" value="2"/>
</dbReference>
<comment type="subcellular location">
    <subcellularLocation>
        <location evidence="1 12 13">Cytoplasm</location>
    </subcellularLocation>
</comment>
<evidence type="ECO:0000256" key="8">
    <source>
        <dbReference type="ARBA" id="ARBA00022881"/>
    </source>
</evidence>
<comment type="function">
    <text evidence="12">The UvrABC repair system catalyzes the recognition and processing of DNA lesions. A damage recognition complex composed of 2 UvrA and 2 UvrB subunits scans DNA for abnormalities. Upon binding of the UvrA(2)B(2) complex to a putative damaged site, the DNA wraps around one UvrB monomer. DNA wrap is dependent on ATP binding by UvrB and probably causes local melting of the DNA helix, facilitating insertion of UvrB beta-hairpin between the DNA strands. Then UvrB probes one DNA strand for the presence of a lesion. If a lesion is found the UvrA subunits dissociate and the UvrB-DNA preincision complex is formed. This complex is subsequently bound by UvrC and the second UvrB is released. If no lesion is found, the DNA wraps around the other UvrB subunit that will check the other stand for damage.</text>
</comment>
<feature type="domain" description="UVR" evidence="16">
    <location>
        <begin position="655"/>
        <end position="690"/>
    </location>
</feature>
<evidence type="ECO:0000256" key="3">
    <source>
        <dbReference type="ARBA" id="ARBA00022490"/>
    </source>
</evidence>
<dbReference type="CDD" id="cd18790">
    <property type="entry name" value="SF2_C_UvrB"/>
    <property type="match status" value="1"/>
</dbReference>
<dbReference type="RefSeq" id="WP_191790326.1">
    <property type="nucleotide sequence ID" value="NZ_JACSQE010000006.1"/>
</dbReference>
<reference evidence="19 20" key="1">
    <citation type="submission" date="2020-08" db="EMBL/GenBank/DDBJ databases">
        <title>A Genomic Blueprint of the Chicken Gut Microbiome.</title>
        <authorList>
            <person name="Gilroy R."/>
            <person name="Ravi A."/>
            <person name="Getino M."/>
            <person name="Pursley I."/>
            <person name="Horton D.L."/>
            <person name="Alikhan N.-F."/>
            <person name="Baker D."/>
            <person name="Gharbi K."/>
            <person name="Hall N."/>
            <person name="Watson M."/>
            <person name="Adriaenssens E.M."/>
            <person name="Foster-Nyarko E."/>
            <person name="Jarju S."/>
            <person name="Secka A."/>
            <person name="Antonio M."/>
            <person name="Oren A."/>
            <person name="Chaudhuri R."/>
            <person name="La Ragione R.M."/>
            <person name="Hildebrand F."/>
            <person name="Pallen M.J."/>
        </authorList>
    </citation>
    <scope>NUCLEOTIDE SEQUENCE [LARGE SCALE GENOMIC DNA]</scope>
    <source>
        <strain evidence="19 20">Sa2CUA8</strain>
    </source>
</reference>
<dbReference type="SMART" id="SM00490">
    <property type="entry name" value="HELICc"/>
    <property type="match status" value="1"/>
</dbReference>
<evidence type="ECO:0000259" key="16">
    <source>
        <dbReference type="PROSITE" id="PS50151"/>
    </source>
</evidence>
<dbReference type="Gene3D" id="4.10.860.10">
    <property type="entry name" value="UVR domain"/>
    <property type="match status" value="1"/>
</dbReference>
<evidence type="ECO:0000256" key="9">
    <source>
        <dbReference type="ARBA" id="ARBA00023204"/>
    </source>
</evidence>
<dbReference type="SUPFAM" id="SSF46600">
    <property type="entry name" value="C-terminal UvrC-binding domain of UvrB"/>
    <property type="match status" value="1"/>
</dbReference>
<feature type="coiled-coil region" evidence="14">
    <location>
        <begin position="265"/>
        <end position="299"/>
    </location>
</feature>
<keyword evidence="4 12" id="KW-0547">Nucleotide-binding</keyword>
<dbReference type="InterPro" id="IPR001943">
    <property type="entry name" value="UVR_dom"/>
</dbReference>
<dbReference type="EMBL" id="JACSQE010000006">
    <property type="protein sequence ID" value="MBD7998615.1"/>
    <property type="molecule type" value="Genomic_DNA"/>
</dbReference>
<evidence type="ECO:0000259" key="18">
    <source>
        <dbReference type="PROSITE" id="PS51194"/>
    </source>
</evidence>
<dbReference type="Pfam" id="PF04851">
    <property type="entry name" value="ResIII"/>
    <property type="match status" value="1"/>
</dbReference>